<dbReference type="PANTHER" id="PTHR46599:SF3">
    <property type="entry name" value="PIGGYBAC TRANSPOSABLE ELEMENT-DERIVED PROTEIN 4"/>
    <property type="match status" value="1"/>
</dbReference>
<organism evidence="2 3">
    <name type="scientific">Astathelohania contejeani</name>
    <dbReference type="NCBI Taxonomy" id="164912"/>
    <lineage>
        <taxon>Eukaryota</taxon>
        <taxon>Fungi</taxon>
        <taxon>Fungi incertae sedis</taxon>
        <taxon>Microsporidia</taxon>
        <taxon>Astathelohaniidae</taxon>
        <taxon>Astathelohania</taxon>
    </lineage>
</organism>
<dbReference type="EMBL" id="SBIQ01000880">
    <property type="protein sequence ID" value="KAF7670762.1"/>
    <property type="molecule type" value="Genomic_DNA"/>
</dbReference>
<gene>
    <name evidence="2" type="primary">PGBD4_0</name>
    <name evidence="2" type="ORF">TCON_2796</name>
</gene>
<evidence type="ECO:0000313" key="3">
    <source>
        <dbReference type="Proteomes" id="UP001516464"/>
    </source>
</evidence>
<feature type="non-terminal residue" evidence="2">
    <location>
        <position position="128"/>
    </location>
</feature>
<evidence type="ECO:0000259" key="1">
    <source>
        <dbReference type="Pfam" id="PF13843"/>
    </source>
</evidence>
<dbReference type="PANTHER" id="PTHR46599">
    <property type="entry name" value="PIGGYBAC TRANSPOSABLE ELEMENT-DERIVED PROTEIN 4"/>
    <property type="match status" value="1"/>
</dbReference>
<dbReference type="Pfam" id="PF13843">
    <property type="entry name" value="DDE_Tnp_1_7"/>
    <property type="match status" value="1"/>
</dbReference>
<evidence type="ECO:0000313" key="2">
    <source>
        <dbReference type="EMBL" id="KAF7670762.1"/>
    </source>
</evidence>
<name>A0ABQ7HV00_9MICR</name>
<proteinExistence type="predicted"/>
<accession>A0ABQ7HV00</accession>
<dbReference type="InterPro" id="IPR029526">
    <property type="entry name" value="PGBD"/>
</dbReference>
<reference evidence="2 3" key="1">
    <citation type="submission" date="2019-01" db="EMBL/GenBank/DDBJ databases">
        <title>Genomes sequencing and comparative genomics of infectious freshwater microsporidia, Cucumispora dikerogammari and Thelohania contejeani.</title>
        <authorList>
            <person name="Cormier A."/>
            <person name="Giraud I."/>
            <person name="Wattier R."/>
            <person name="Teixeira M."/>
            <person name="Grandjean F."/>
            <person name="Rigaud T."/>
            <person name="Cordaux R."/>
        </authorList>
    </citation>
    <scope>NUCLEOTIDE SEQUENCE [LARGE SCALE GENOMIC DNA]</scope>
    <source>
        <strain evidence="2">T1</strain>
        <tissue evidence="2">Spores</tissue>
    </source>
</reference>
<feature type="domain" description="PiggyBac transposable element-derived protein" evidence="1">
    <location>
        <begin position="1"/>
        <end position="128"/>
    </location>
</feature>
<dbReference type="Proteomes" id="UP001516464">
    <property type="component" value="Unassembled WGS sequence"/>
</dbReference>
<sequence>MSICKLPWYDMCWETKKEGFGKVVISRAMTRSRFEVIKSNFSIYDVDDNFTKNDSTLADKAILYFNSVFGSKYSPETDLSIDEGICPWKGKLGFKTYNPQKPDKYGIKLYILCDSKTGYTLKFTLCSG</sequence>
<comment type="caution">
    <text evidence="2">The sequence shown here is derived from an EMBL/GenBank/DDBJ whole genome shotgun (WGS) entry which is preliminary data.</text>
</comment>
<protein>
    <submittedName>
        <fullName evidence="2">PiggyBac transposable element-derived protein 4</fullName>
    </submittedName>
</protein>
<keyword evidence="3" id="KW-1185">Reference proteome</keyword>